<feature type="region of interest" description="Disordered" evidence="4">
    <location>
        <begin position="13"/>
        <end position="33"/>
    </location>
</feature>
<gene>
    <name evidence="6" type="ORF">CA984_23165</name>
</gene>
<keyword evidence="7" id="KW-1185">Reference proteome</keyword>
<dbReference type="Pfam" id="PF00392">
    <property type="entry name" value="GntR"/>
    <property type="match status" value="1"/>
</dbReference>
<dbReference type="Gene3D" id="1.10.10.10">
    <property type="entry name" value="Winged helix-like DNA-binding domain superfamily/Winged helix DNA-binding domain"/>
    <property type="match status" value="1"/>
</dbReference>
<dbReference type="CDD" id="cd07377">
    <property type="entry name" value="WHTH_GntR"/>
    <property type="match status" value="1"/>
</dbReference>
<evidence type="ECO:0000256" key="4">
    <source>
        <dbReference type="SAM" id="MobiDB-lite"/>
    </source>
</evidence>
<name>A0A243RHF1_9ACTN</name>
<evidence type="ECO:0000259" key="5">
    <source>
        <dbReference type="PROSITE" id="PS50949"/>
    </source>
</evidence>
<comment type="caution">
    <text evidence="6">The sequence shown here is derived from an EMBL/GenBank/DDBJ whole genome shotgun (WGS) entry which is preliminary data.</text>
</comment>
<dbReference type="EMBL" id="NGFP01000111">
    <property type="protein sequence ID" value="OUC94238.1"/>
    <property type="molecule type" value="Genomic_DNA"/>
</dbReference>
<dbReference type="GO" id="GO:0003700">
    <property type="term" value="F:DNA-binding transcription factor activity"/>
    <property type="evidence" value="ECO:0007669"/>
    <property type="project" value="InterPro"/>
</dbReference>
<evidence type="ECO:0000313" key="7">
    <source>
        <dbReference type="Proteomes" id="UP000194761"/>
    </source>
</evidence>
<dbReference type="InterPro" id="IPR000524">
    <property type="entry name" value="Tscrpt_reg_HTH_GntR"/>
</dbReference>
<feature type="domain" description="HTH gntR-type" evidence="5">
    <location>
        <begin position="46"/>
        <end position="114"/>
    </location>
</feature>
<accession>A0A243RHF1</accession>
<evidence type="ECO:0000256" key="2">
    <source>
        <dbReference type="ARBA" id="ARBA00023125"/>
    </source>
</evidence>
<dbReference type="PROSITE" id="PS50949">
    <property type="entry name" value="HTH_GNTR"/>
    <property type="match status" value="1"/>
</dbReference>
<keyword evidence="1" id="KW-0805">Transcription regulation</keyword>
<dbReference type="InterPro" id="IPR036388">
    <property type="entry name" value="WH-like_DNA-bd_sf"/>
</dbReference>
<dbReference type="PANTHER" id="PTHR44846:SF17">
    <property type="entry name" value="GNTR-FAMILY TRANSCRIPTIONAL REGULATOR"/>
    <property type="match status" value="1"/>
</dbReference>
<feature type="region of interest" description="Disordered" evidence="4">
    <location>
        <begin position="49"/>
        <end position="74"/>
    </location>
</feature>
<protein>
    <recommendedName>
        <fullName evidence="5">HTH gntR-type domain-containing protein</fullName>
    </recommendedName>
</protein>
<dbReference type="AlphaFoldDB" id="A0A243RHF1"/>
<sequence length="141" mass="15220">MSDYGSRHVKIRSIASARRAGPGGPACGRPPPSRRFRCGRRVVRCPPGVRRSRTAARRSCAASPYTPGAPLPSETALSARYSVSRPTVRDAVKALVGEGLVSVVRGRGTFVRAVPDRHAILLGTWPRHDIADPEFIPTARQ</sequence>
<dbReference type="GO" id="GO:0045892">
    <property type="term" value="P:negative regulation of DNA-templated transcription"/>
    <property type="evidence" value="ECO:0007669"/>
    <property type="project" value="TreeGrafter"/>
</dbReference>
<dbReference type="Proteomes" id="UP000194761">
    <property type="component" value="Unassembled WGS sequence"/>
</dbReference>
<reference evidence="6 7" key="1">
    <citation type="submission" date="2017-05" db="EMBL/GenBank/DDBJ databases">
        <title>Biotechnological potential of actinobacteria isolated from South African environments.</title>
        <authorList>
            <person name="Le Roes-Hill M."/>
            <person name="Prins A."/>
            <person name="Durrell K.A."/>
        </authorList>
    </citation>
    <scope>NUCLEOTIDE SEQUENCE [LARGE SCALE GENOMIC DNA]</scope>
    <source>
        <strain evidence="6">M26</strain>
    </source>
</reference>
<dbReference type="GO" id="GO:0003677">
    <property type="term" value="F:DNA binding"/>
    <property type="evidence" value="ECO:0007669"/>
    <property type="project" value="UniProtKB-KW"/>
</dbReference>
<dbReference type="InterPro" id="IPR036390">
    <property type="entry name" value="WH_DNA-bd_sf"/>
</dbReference>
<keyword evidence="3" id="KW-0804">Transcription</keyword>
<dbReference type="PANTHER" id="PTHR44846">
    <property type="entry name" value="MANNOSYL-D-GLYCERATE TRANSPORT/METABOLISM SYSTEM REPRESSOR MNGR-RELATED"/>
    <property type="match status" value="1"/>
</dbReference>
<keyword evidence="2" id="KW-0238">DNA-binding</keyword>
<dbReference type="InterPro" id="IPR050679">
    <property type="entry name" value="Bact_HTH_transcr_reg"/>
</dbReference>
<evidence type="ECO:0000313" key="6">
    <source>
        <dbReference type="EMBL" id="OUC94238.1"/>
    </source>
</evidence>
<dbReference type="PRINTS" id="PR00035">
    <property type="entry name" value="HTHGNTR"/>
</dbReference>
<evidence type="ECO:0000256" key="3">
    <source>
        <dbReference type="ARBA" id="ARBA00023163"/>
    </source>
</evidence>
<proteinExistence type="predicted"/>
<dbReference type="SUPFAM" id="SSF46785">
    <property type="entry name" value="Winged helix' DNA-binding domain"/>
    <property type="match status" value="1"/>
</dbReference>
<dbReference type="SMART" id="SM00345">
    <property type="entry name" value="HTH_GNTR"/>
    <property type="match status" value="1"/>
</dbReference>
<organism evidence="6 7">
    <name type="scientific">Streptosporangium minutum</name>
    <dbReference type="NCBI Taxonomy" id="569862"/>
    <lineage>
        <taxon>Bacteria</taxon>
        <taxon>Bacillati</taxon>
        <taxon>Actinomycetota</taxon>
        <taxon>Actinomycetes</taxon>
        <taxon>Streptosporangiales</taxon>
        <taxon>Streptosporangiaceae</taxon>
        <taxon>Streptosporangium</taxon>
    </lineage>
</organism>
<evidence type="ECO:0000256" key="1">
    <source>
        <dbReference type="ARBA" id="ARBA00023015"/>
    </source>
</evidence>